<feature type="region of interest" description="Disordered" evidence="1">
    <location>
        <begin position="73"/>
        <end position="98"/>
    </location>
</feature>
<gene>
    <name evidence="2" type="ORF">FSW04_13420</name>
</gene>
<protein>
    <submittedName>
        <fullName evidence="2">Uncharacterized protein</fullName>
    </submittedName>
</protein>
<dbReference type="Proteomes" id="UP000321805">
    <property type="component" value="Chromosome"/>
</dbReference>
<name>A0A5B8U6K3_9ACTN</name>
<dbReference type="EMBL" id="CP042430">
    <property type="protein sequence ID" value="QEC48468.1"/>
    <property type="molecule type" value="Genomic_DNA"/>
</dbReference>
<evidence type="ECO:0000313" key="2">
    <source>
        <dbReference type="EMBL" id="QEC48468.1"/>
    </source>
</evidence>
<evidence type="ECO:0000313" key="3">
    <source>
        <dbReference type="Proteomes" id="UP000321805"/>
    </source>
</evidence>
<evidence type="ECO:0000256" key="1">
    <source>
        <dbReference type="SAM" id="MobiDB-lite"/>
    </source>
</evidence>
<proteinExistence type="predicted"/>
<organism evidence="2 3">
    <name type="scientific">Baekduia soli</name>
    <dbReference type="NCBI Taxonomy" id="496014"/>
    <lineage>
        <taxon>Bacteria</taxon>
        <taxon>Bacillati</taxon>
        <taxon>Actinomycetota</taxon>
        <taxon>Thermoleophilia</taxon>
        <taxon>Solirubrobacterales</taxon>
        <taxon>Baekduiaceae</taxon>
        <taxon>Baekduia</taxon>
    </lineage>
</organism>
<keyword evidence="3" id="KW-1185">Reference proteome</keyword>
<dbReference type="KEGG" id="bsol:FSW04_13420"/>
<sequence>MGGPRRVAAQGVRRQVGELEHAHALQRGGHEHAEQAGARLAQLERLQRPAAHADLVGQVGQARLAAGGLGLGAEPRAERGVDEQALEQLGGDVDAVRA</sequence>
<accession>A0A5B8U6K3</accession>
<dbReference type="AlphaFoldDB" id="A0A5B8U6K3"/>
<reference evidence="2 3" key="1">
    <citation type="journal article" date="2018" name="J. Microbiol.">
        <title>Baekduia soli gen. nov., sp. nov., a novel bacterium isolated from the soil of Baekdu Mountain and proposal of a novel family name, Baekduiaceae fam. nov.</title>
        <authorList>
            <person name="An D.S."/>
            <person name="Siddiqi M.Z."/>
            <person name="Kim K.H."/>
            <person name="Yu H.S."/>
            <person name="Im W.T."/>
        </authorList>
    </citation>
    <scope>NUCLEOTIDE SEQUENCE [LARGE SCALE GENOMIC DNA]</scope>
    <source>
        <strain evidence="2 3">BR7-21</strain>
    </source>
</reference>